<sequence length="508" mass="53266">MSVETVQAWGEFGRRLRSRRRQAGLTQLQLGLRVGYHHTLISKLESGLREPPAGLVRRLDAVLETGGELAALAAAPREAPPAADRPPLDRKLFGAMPGADAPGAGAAPDPRLWPAELPAEGLACPLHGTAGCAVPDRGELPELLAVLAALTGRSPGAAGLGPRTGAAGAAGGRGVAAAAARARGTGTGTGAEAELLHALTAVLACLIREAFHRTTADSLATVERLLRSVVRWAEEVNATGRLPYGQLRLAAQYAQVAGRLRMQRGQGGIGMAWFGHGLGWADAVHDAPARATLLSDMCTLVRLDEDPGSTLAYAQAIGAVDPRRRWVATLSGLYQARGYALGHDAAECRQHITAARRGFARLGRRDLLEAPWLAGAEGEMRVESAIGGALRDLAAATGDRTTARRAVEATARSRARLPEVMRATHLLLTLRLADGWACAGDPGAAVAVAGPVLREAVAARELMISAELRGLHGRLFGRWGDLAEVREYRERLLAADAAEATEATGSRL</sequence>
<organism evidence="2 3">
    <name type="scientific">Streptomyces andamanensis</name>
    <dbReference type="NCBI Taxonomy" id="1565035"/>
    <lineage>
        <taxon>Bacteria</taxon>
        <taxon>Bacillati</taxon>
        <taxon>Actinomycetota</taxon>
        <taxon>Actinomycetes</taxon>
        <taxon>Kitasatosporales</taxon>
        <taxon>Streptomycetaceae</taxon>
        <taxon>Streptomyces</taxon>
    </lineage>
</organism>
<dbReference type="InterPro" id="IPR001387">
    <property type="entry name" value="Cro/C1-type_HTH"/>
</dbReference>
<protein>
    <submittedName>
        <fullName evidence="2">Helix-turn-helix domain-containing protein</fullName>
    </submittedName>
</protein>
<comment type="caution">
    <text evidence="2">The sequence shown here is derived from an EMBL/GenBank/DDBJ whole genome shotgun (WGS) entry which is preliminary data.</text>
</comment>
<evidence type="ECO:0000313" key="3">
    <source>
        <dbReference type="Proteomes" id="UP001595824"/>
    </source>
</evidence>
<gene>
    <name evidence="2" type="ORF">ACFPC0_28530</name>
</gene>
<dbReference type="Pfam" id="PF13560">
    <property type="entry name" value="HTH_31"/>
    <property type="match status" value="1"/>
</dbReference>
<evidence type="ECO:0000313" key="2">
    <source>
        <dbReference type="EMBL" id="MFC4331650.1"/>
    </source>
</evidence>
<dbReference type="Proteomes" id="UP001595824">
    <property type="component" value="Unassembled WGS sequence"/>
</dbReference>
<dbReference type="RefSeq" id="WP_381743046.1">
    <property type="nucleotide sequence ID" value="NZ_JBHSDP010000027.1"/>
</dbReference>
<dbReference type="SUPFAM" id="SSF47413">
    <property type="entry name" value="lambda repressor-like DNA-binding domains"/>
    <property type="match status" value="1"/>
</dbReference>
<name>A0ABV8TLS0_9ACTN</name>
<dbReference type="Gene3D" id="1.10.260.40">
    <property type="entry name" value="lambda repressor-like DNA-binding domains"/>
    <property type="match status" value="1"/>
</dbReference>
<evidence type="ECO:0000259" key="1">
    <source>
        <dbReference type="PROSITE" id="PS50943"/>
    </source>
</evidence>
<dbReference type="InterPro" id="IPR010982">
    <property type="entry name" value="Lambda_DNA-bd_dom_sf"/>
</dbReference>
<proteinExistence type="predicted"/>
<accession>A0ABV8TLS0</accession>
<reference evidence="3" key="1">
    <citation type="journal article" date="2019" name="Int. J. Syst. Evol. Microbiol.">
        <title>The Global Catalogue of Microorganisms (GCM) 10K type strain sequencing project: providing services to taxonomists for standard genome sequencing and annotation.</title>
        <authorList>
            <consortium name="The Broad Institute Genomics Platform"/>
            <consortium name="The Broad Institute Genome Sequencing Center for Infectious Disease"/>
            <person name="Wu L."/>
            <person name="Ma J."/>
        </authorList>
    </citation>
    <scope>NUCLEOTIDE SEQUENCE [LARGE SCALE GENOMIC DNA]</scope>
    <source>
        <strain evidence="3">PCU 347</strain>
    </source>
</reference>
<keyword evidence="3" id="KW-1185">Reference proteome</keyword>
<dbReference type="CDD" id="cd00093">
    <property type="entry name" value="HTH_XRE"/>
    <property type="match status" value="1"/>
</dbReference>
<dbReference type="PROSITE" id="PS50943">
    <property type="entry name" value="HTH_CROC1"/>
    <property type="match status" value="1"/>
</dbReference>
<dbReference type="EMBL" id="JBHSDP010000027">
    <property type="protein sequence ID" value="MFC4331650.1"/>
    <property type="molecule type" value="Genomic_DNA"/>
</dbReference>
<feature type="domain" description="HTH cro/C1-type" evidence="1">
    <location>
        <begin position="16"/>
        <end position="69"/>
    </location>
</feature>
<dbReference type="SMART" id="SM00530">
    <property type="entry name" value="HTH_XRE"/>
    <property type="match status" value="1"/>
</dbReference>